<dbReference type="Proteomes" id="UP001150238">
    <property type="component" value="Unassembled WGS sequence"/>
</dbReference>
<comment type="caution">
    <text evidence="1">The sequence shown here is derived from an EMBL/GenBank/DDBJ whole genome shotgun (WGS) entry which is preliminary data.</text>
</comment>
<reference evidence="1" key="2">
    <citation type="journal article" date="2023" name="Proc. Natl. Acad. Sci. U.S.A.">
        <title>A global phylogenomic analysis of the shiitake genus Lentinula.</title>
        <authorList>
            <person name="Sierra-Patev S."/>
            <person name="Min B."/>
            <person name="Naranjo-Ortiz M."/>
            <person name="Looney B."/>
            <person name="Konkel Z."/>
            <person name="Slot J.C."/>
            <person name="Sakamoto Y."/>
            <person name="Steenwyk J.L."/>
            <person name="Rokas A."/>
            <person name="Carro J."/>
            <person name="Camarero S."/>
            <person name="Ferreira P."/>
            <person name="Molpeceres G."/>
            <person name="Ruiz-Duenas F.J."/>
            <person name="Serrano A."/>
            <person name="Henrissat B."/>
            <person name="Drula E."/>
            <person name="Hughes K.W."/>
            <person name="Mata J.L."/>
            <person name="Ishikawa N.K."/>
            <person name="Vargas-Isla R."/>
            <person name="Ushijima S."/>
            <person name="Smith C.A."/>
            <person name="Donoghue J."/>
            <person name="Ahrendt S."/>
            <person name="Andreopoulos W."/>
            <person name="He G."/>
            <person name="LaButti K."/>
            <person name="Lipzen A."/>
            <person name="Ng V."/>
            <person name="Riley R."/>
            <person name="Sandor L."/>
            <person name="Barry K."/>
            <person name="Martinez A.T."/>
            <person name="Xiao Y."/>
            <person name="Gibbons J.G."/>
            <person name="Terashima K."/>
            <person name="Grigoriev I.V."/>
            <person name="Hibbett D."/>
        </authorList>
    </citation>
    <scope>NUCLEOTIDE SEQUENCE</scope>
    <source>
        <strain evidence="1">Sp2 HRB7682 ss15</strain>
    </source>
</reference>
<evidence type="ECO:0000313" key="2">
    <source>
        <dbReference type="Proteomes" id="UP001150238"/>
    </source>
</evidence>
<dbReference type="AlphaFoldDB" id="A0A9W8ZPF1"/>
<proteinExistence type="predicted"/>
<gene>
    <name evidence="1" type="ORF">C8J55DRAFT_494330</name>
</gene>
<evidence type="ECO:0000313" key="1">
    <source>
        <dbReference type="EMBL" id="KAJ4463545.1"/>
    </source>
</evidence>
<protein>
    <submittedName>
        <fullName evidence="1">Uncharacterized protein</fullName>
    </submittedName>
</protein>
<accession>A0A9W8ZPF1</accession>
<reference evidence="1" key="1">
    <citation type="submission" date="2022-08" db="EMBL/GenBank/DDBJ databases">
        <authorList>
            <consortium name="DOE Joint Genome Institute"/>
            <person name="Min B."/>
            <person name="Riley R."/>
            <person name="Sierra-Patev S."/>
            <person name="Naranjo-Ortiz M."/>
            <person name="Looney B."/>
            <person name="Konkel Z."/>
            <person name="Slot J.C."/>
            <person name="Sakamoto Y."/>
            <person name="Steenwyk J.L."/>
            <person name="Rokas A."/>
            <person name="Carro J."/>
            <person name="Camarero S."/>
            <person name="Ferreira P."/>
            <person name="Molpeceres G."/>
            <person name="Ruiz-Duenas F.J."/>
            <person name="Serrano A."/>
            <person name="Henrissat B."/>
            <person name="Drula E."/>
            <person name="Hughes K.W."/>
            <person name="Mata J.L."/>
            <person name="Ishikawa N.K."/>
            <person name="Vargas-Isla R."/>
            <person name="Ushijima S."/>
            <person name="Smith C.A."/>
            <person name="Ahrendt S."/>
            <person name="Andreopoulos W."/>
            <person name="He G."/>
            <person name="Labutti K."/>
            <person name="Lipzen A."/>
            <person name="Ng V."/>
            <person name="Sandor L."/>
            <person name="Barry K."/>
            <person name="Martinez A.T."/>
            <person name="Xiao Y."/>
            <person name="Gibbons J.G."/>
            <person name="Terashima K."/>
            <person name="Hibbett D.S."/>
            <person name="Grigoriev I.V."/>
        </authorList>
    </citation>
    <scope>NUCLEOTIDE SEQUENCE</scope>
    <source>
        <strain evidence="1">Sp2 HRB7682 ss15</strain>
    </source>
</reference>
<dbReference type="EMBL" id="JANVFS010000070">
    <property type="protein sequence ID" value="KAJ4463545.1"/>
    <property type="molecule type" value="Genomic_DNA"/>
</dbReference>
<sequence length="206" mass="23218">MQGSKYNVRYLSYPHPIALVRICWPTPTDFLFLTVLAGGSAGTAPAPITAGPPRPPKVEVDLAVIIICQGTRSEHVYLAIGDAAIHAGVLKTQRMRADTILIPQKASTLRVQMNMERSPNTTSIGKASFASRKDREKVINEMLDLEMPPFSQKGTCLDYIRIVLQNFKDRGIIVGSVLESYEKIYEERYQAGRKWFRIAPEERRRR</sequence>
<name>A0A9W8ZPF1_9AGAR</name>
<organism evidence="1 2">
    <name type="scientific">Lentinula lateritia</name>
    <dbReference type="NCBI Taxonomy" id="40482"/>
    <lineage>
        <taxon>Eukaryota</taxon>
        <taxon>Fungi</taxon>
        <taxon>Dikarya</taxon>
        <taxon>Basidiomycota</taxon>
        <taxon>Agaricomycotina</taxon>
        <taxon>Agaricomycetes</taxon>
        <taxon>Agaricomycetidae</taxon>
        <taxon>Agaricales</taxon>
        <taxon>Marasmiineae</taxon>
        <taxon>Omphalotaceae</taxon>
        <taxon>Lentinula</taxon>
    </lineage>
</organism>